<reference evidence="2" key="1">
    <citation type="journal article" date="2019" name="Int. J. Syst. Evol. Microbiol.">
        <title>The Global Catalogue of Microorganisms (GCM) 10K type strain sequencing project: providing services to taxonomists for standard genome sequencing and annotation.</title>
        <authorList>
            <consortium name="The Broad Institute Genomics Platform"/>
            <consortium name="The Broad Institute Genome Sequencing Center for Infectious Disease"/>
            <person name="Wu L."/>
            <person name="Ma J."/>
        </authorList>
    </citation>
    <scope>NUCLEOTIDE SEQUENCE [LARGE SCALE GENOMIC DNA]</scope>
    <source>
        <strain evidence="2">JCM 10977</strain>
    </source>
</reference>
<dbReference type="Proteomes" id="UP001500542">
    <property type="component" value="Unassembled WGS sequence"/>
</dbReference>
<proteinExistence type="predicted"/>
<name>A0ABP4C886_9ACTN</name>
<evidence type="ECO:0000313" key="1">
    <source>
        <dbReference type="EMBL" id="GAA0961723.1"/>
    </source>
</evidence>
<dbReference type="InterPro" id="IPR053977">
    <property type="entry name" value="Rv2466c-like"/>
</dbReference>
<dbReference type="InterPro" id="IPR036249">
    <property type="entry name" value="Thioredoxin-like_sf"/>
</dbReference>
<dbReference type="RefSeq" id="WP_343982961.1">
    <property type="nucleotide sequence ID" value="NZ_BAAAHK010000022.1"/>
</dbReference>
<dbReference type="Gene3D" id="3.40.30.10">
    <property type="entry name" value="Glutaredoxin"/>
    <property type="match status" value="1"/>
</dbReference>
<evidence type="ECO:0000313" key="2">
    <source>
        <dbReference type="Proteomes" id="UP001500542"/>
    </source>
</evidence>
<dbReference type="SUPFAM" id="SSF52833">
    <property type="entry name" value="Thioredoxin-like"/>
    <property type="match status" value="1"/>
</dbReference>
<sequence length="229" mass="24759">MNTRRQSPARAPEYELYVDPACPWSWLAARWLLRVAAKRELPLRLRSLSLWLRSGDEQAVGMPPMFRELAVATSKQSLRLLRVFEALRAQGRASEIEPLYLAWGDRVFQPGPPTPPSPTLVEELLVAAGLEGFLTAADDVYWDAAIEASTAKLAALAGPEPLVPTLVGDAPAQPLACYAPRRVIFTGAVVSAPLSAAAGLELWDAVSTASKEPAFVAITTDNRPMPAFA</sequence>
<accession>A0ABP4C886</accession>
<comment type="caution">
    <text evidence="1">The sequence shown here is derived from an EMBL/GenBank/DDBJ whole genome shotgun (WGS) entry which is preliminary data.</text>
</comment>
<protein>
    <recommendedName>
        <fullName evidence="3">Disulfide bond formation protein DsbA</fullName>
    </recommendedName>
</protein>
<dbReference type="EMBL" id="BAAAHK010000022">
    <property type="protein sequence ID" value="GAA0961723.1"/>
    <property type="molecule type" value="Genomic_DNA"/>
</dbReference>
<dbReference type="Pfam" id="PF22234">
    <property type="entry name" value="Rv2466c-like"/>
    <property type="match status" value="1"/>
</dbReference>
<evidence type="ECO:0008006" key="3">
    <source>
        <dbReference type="Google" id="ProtNLM"/>
    </source>
</evidence>
<organism evidence="1 2">
    <name type="scientific">Kribbella koreensis</name>
    <dbReference type="NCBI Taxonomy" id="57909"/>
    <lineage>
        <taxon>Bacteria</taxon>
        <taxon>Bacillati</taxon>
        <taxon>Actinomycetota</taxon>
        <taxon>Actinomycetes</taxon>
        <taxon>Propionibacteriales</taxon>
        <taxon>Kribbellaceae</taxon>
        <taxon>Kribbella</taxon>
    </lineage>
</organism>
<keyword evidence="2" id="KW-1185">Reference proteome</keyword>
<gene>
    <name evidence="1" type="ORF">GCM10009554_78630</name>
</gene>